<dbReference type="CDD" id="cd04301">
    <property type="entry name" value="NAT_SF"/>
    <property type="match status" value="1"/>
</dbReference>
<dbReference type="InterPro" id="IPR000182">
    <property type="entry name" value="GNAT_dom"/>
</dbReference>
<accession>A0A1B1YA00</accession>
<dbReference type="SUPFAM" id="SSF55729">
    <property type="entry name" value="Acyl-CoA N-acyltransferases (Nat)"/>
    <property type="match status" value="1"/>
</dbReference>
<dbReference type="RefSeq" id="WP_015357803.1">
    <property type="nucleotide sequence ID" value="NZ_CP014672.1"/>
</dbReference>
<proteinExistence type="predicted"/>
<dbReference type="OrthoDB" id="9804948at2"/>
<evidence type="ECO:0000313" key="3">
    <source>
        <dbReference type="Proteomes" id="UP000092971"/>
    </source>
</evidence>
<evidence type="ECO:0000313" key="2">
    <source>
        <dbReference type="EMBL" id="ANW97593.1"/>
    </source>
</evidence>
<dbReference type="AlphaFoldDB" id="A0A1B1YA00"/>
<dbReference type="InterPro" id="IPR039143">
    <property type="entry name" value="GNPNAT1-like"/>
</dbReference>
<sequence length="145" mass="16659">MQIREARKGDLDGLQELYLHLHETGKLPETPELISLWNEILADENYHILVAEVEGRIVSSVTLVVIKNLTRGMRPYALIENVVTHKDYRRRGYATALMDKAVDIARDSGCYKVMLLTGAKDENTLRFYEKCGFNSKDKTAFIKWI</sequence>
<evidence type="ECO:0000259" key="1">
    <source>
        <dbReference type="PROSITE" id="PS51186"/>
    </source>
</evidence>
<gene>
    <name evidence="2" type="ORF">CSTERTH_00345</name>
</gene>
<dbReference type="Gene3D" id="3.40.630.30">
    <property type="match status" value="1"/>
</dbReference>
<dbReference type="PROSITE" id="PS51186">
    <property type="entry name" value="GNAT"/>
    <property type="match status" value="1"/>
</dbReference>
<dbReference type="PANTHER" id="PTHR13355:SF11">
    <property type="entry name" value="GLUCOSAMINE 6-PHOSPHATE N-ACETYLTRANSFERASE"/>
    <property type="match status" value="1"/>
</dbReference>
<reference evidence="2 3" key="1">
    <citation type="submission" date="2016-02" db="EMBL/GenBank/DDBJ databases">
        <title>Comparison of Clostridium stercorarium subspecies using comparative genomics and transcriptomics.</title>
        <authorList>
            <person name="Schellenberg J."/>
            <person name="Thallinger G."/>
            <person name="Levin D.B."/>
            <person name="Zhang X."/>
            <person name="Alvare G."/>
            <person name="Fristensky B."/>
            <person name="Sparling R."/>
        </authorList>
    </citation>
    <scope>NUCLEOTIDE SEQUENCE [LARGE SCALE GENOMIC DNA]</scope>
    <source>
        <strain evidence="2 3">DSM 2910</strain>
    </source>
</reference>
<feature type="domain" description="N-acetyltransferase" evidence="1">
    <location>
        <begin position="1"/>
        <end position="145"/>
    </location>
</feature>
<dbReference type="Pfam" id="PF00583">
    <property type="entry name" value="Acetyltransf_1"/>
    <property type="match status" value="1"/>
</dbReference>
<dbReference type="GO" id="GO:0004343">
    <property type="term" value="F:glucosamine 6-phosphate N-acetyltransferase activity"/>
    <property type="evidence" value="ECO:0007669"/>
    <property type="project" value="TreeGrafter"/>
</dbReference>
<dbReference type="EMBL" id="CP014672">
    <property type="protein sequence ID" value="ANW97593.1"/>
    <property type="molecule type" value="Genomic_DNA"/>
</dbReference>
<protein>
    <submittedName>
        <fullName evidence="2">GNAT family acetyltransferase</fullName>
    </submittedName>
</protein>
<dbReference type="PANTHER" id="PTHR13355">
    <property type="entry name" value="GLUCOSAMINE 6-PHOSPHATE N-ACETYLTRANSFERASE"/>
    <property type="match status" value="1"/>
</dbReference>
<name>A0A1B1YA00_THEST</name>
<dbReference type="InterPro" id="IPR016181">
    <property type="entry name" value="Acyl_CoA_acyltransferase"/>
</dbReference>
<dbReference type="Proteomes" id="UP000092971">
    <property type="component" value="Chromosome"/>
</dbReference>
<keyword evidence="2" id="KW-0808">Transferase</keyword>
<organism evidence="2 3">
    <name type="scientific">Thermoclostridium stercorarium subsp. thermolacticum DSM 2910</name>
    <dbReference type="NCBI Taxonomy" id="1121336"/>
    <lineage>
        <taxon>Bacteria</taxon>
        <taxon>Bacillati</taxon>
        <taxon>Bacillota</taxon>
        <taxon>Clostridia</taxon>
        <taxon>Eubacteriales</taxon>
        <taxon>Oscillospiraceae</taxon>
        <taxon>Thermoclostridium</taxon>
    </lineage>
</organism>